<sequence>MAQHLPIQAKHHCQLKQHTRKQRTTAFPPGSAHTPPGETVPDRLAVFTHRQAPTSSQTHCFLVTAWRSTPCRQAPLGAVFSHAKPIAWQLSIDRQEPYQNNTFLVYDTPINPVYHLTPLHRSHKNPNLIPRIGESTNIICKQLHVLHPNQSTHLSSPQF</sequence>
<name>A0A4D6NEA0_VIGUN</name>
<feature type="region of interest" description="Disordered" evidence="1">
    <location>
        <begin position="1"/>
        <end position="40"/>
    </location>
</feature>
<dbReference type="EMBL" id="CP039354">
    <property type="protein sequence ID" value="QCE10889.1"/>
    <property type="molecule type" value="Genomic_DNA"/>
</dbReference>
<reference evidence="2 3" key="1">
    <citation type="submission" date="2019-04" db="EMBL/GenBank/DDBJ databases">
        <title>An improved genome assembly and genetic linkage map for asparagus bean, Vigna unguiculata ssp. sesquipedialis.</title>
        <authorList>
            <person name="Xia Q."/>
            <person name="Zhang R."/>
            <person name="Dong Y."/>
        </authorList>
    </citation>
    <scope>NUCLEOTIDE SEQUENCE [LARGE SCALE GENOMIC DNA]</scope>
    <source>
        <tissue evidence="2">Leaf</tissue>
    </source>
</reference>
<accession>A0A4D6NEA0</accession>
<feature type="compositionally biased region" description="Basic residues" evidence="1">
    <location>
        <begin position="9"/>
        <end position="23"/>
    </location>
</feature>
<dbReference type="Proteomes" id="UP000501690">
    <property type="component" value="Linkage Group LG10"/>
</dbReference>
<organism evidence="2 3">
    <name type="scientific">Vigna unguiculata</name>
    <name type="common">Cowpea</name>
    <dbReference type="NCBI Taxonomy" id="3917"/>
    <lineage>
        <taxon>Eukaryota</taxon>
        <taxon>Viridiplantae</taxon>
        <taxon>Streptophyta</taxon>
        <taxon>Embryophyta</taxon>
        <taxon>Tracheophyta</taxon>
        <taxon>Spermatophyta</taxon>
        <taxon>Magnoliopsida</taxon>
        <taxon>eudicotyledons</taxon>
        <taxon>Gunneridae</taxon>
        <taxon>Pentapetalae</taxon>
        <taxon>rosids</taxon>
        <taxon>fabids</taxon>
        <taxon>Fabales</taxon>
        <taxon>Fabaceae</taxon>
        <taxon>Papilionoideae</taxon>
        <taxon>50 kb inversion clade</taxon>
        <taxon>NPAAA clade</taxon>
        <taxon>indigoferoid/millettioid clade</taxon>
        <taxon>Phaseoleae</taxon>
        <taxon>Vigna</taxon>
    </lineage>
</organism>
<proteinExistence type="predicted"/>
<evidence type="ECO:0000256" key="1">
    <source>
        <dbReference type="SAM" id="MobiDB-lite"/>
    </source>
</evidence>
<keyword evidence="3" id="KW-1185">Reference proteome</keyword>
<gene>
    <name evidence="2" type="ORF">DEO72_LG10g2121</name>
</gene>
<protein>
    <submittedName>
        <fullName evidence="2">Uncharacterized protein</fullName>
    </submittedName>
</protein>
<evidence type="ECO:0000313" key="2">
    <source>
        <dbReference type="EMBL" id="QCE10889.1"/>
    </source>
</evidence>
<dbReference type="AlphaFoldDB" id="A0A4D6NEA0"/>
<evidence type="ECO:0000313" key="3">
    <source>
        <dbReference type="Proteomes" id="UP000501690"/>
    </source>
</evidence>